<dbReference type="AlphaFoldDB" id="A0AAW0STL8"/>
<dbReference type="GO" id="GO:0004089">
    <property type="term" value="F:carbonate dehydratase activity"/>
    <property type="evidence" value="ECO:0007669"/>
    <property type="project" value="UniProtKB-UniRule"/>
</dbReference>
<name>A0AAW0STL8_SCYPA</name>
<evidence type="ECO:0000256" key="2">
    <source>
        <dbReference type="ARBA" id="ARBA00010718"/>
    </source>
</evidence>
<dbReference type="GO" id="GO:0005886">
    <property type="term" value="C:plasma membrane"/>
    <property type="evidence" value="ECO:0007669"/>
    <property type="project" value="TreeGrafter"/>
</dbReference>
<dbReference type="InterPro" id="IPR018338">
    <property type="entry name" value="Carbonic_anhydrase_a-class_CS"/>
</dbReference>
<dbReference type="SMART" id="SM01057">
    <property type="entry name" value="Carb_anhydrase"/>
    <property type="match status" value="1"/>
</dbReference>
<dbReference type="Proteomes" id="UP001487740">
    <property type="component" value="Unassembled WGS sequence"/>
</dbReference>
<dbReference type="EMBL" id="JARAKH010000044">
    <property type="protein sequence ID" value="KAK8378673.1"/>
    <property type="molecule type" value="Genomic_DNA"/>
</dbReference>
<dbReference type="PANTHER" id="PTHR18952">
    <property type="entry name" value="CARBONIC ANHYDRASE"/>
    <property type="match status" value="1"/>
</dbReference>
<keyword evidence="6 8" id="KW-0456">Lyase</keyword>
<evidence type="ECO:0000256" key="5">
    <source>
        <dbReference type="ARBA" id="ARBA00022833"/>
    </source>
</evidence>
<comment type="similarity">
    <text evidence="2 8">Belongs to the alpha-carbonic anhydrase family.</text>
</comment>
<comment type="catalytic activity">
    <reaction evidence="7 8">
        <text>hydrogencarbonate + H(+) = CO2 + H2O</text>
        <dbReference type="Rhea" id="RHEA:10748"/>
        <dbReference type="ChEBI" id="CHEBI:15377"/>
        <dbReference type="ChEBI" id="CHEBI:15378"/>
        <dbReference type="ChEBI" id="CHEBI:16526"/>
        <dbReference type="ChEBI" id="CHEBI:17544"/>
        <dbReference type="EC" id="4.2.1.1"/>
    </reaction>
</comment>
<evidence type="ECO:0000256" key="3">
    <source>
        <dbReference type="ARBA" id="ARBA00012925"/>
    </source>
</evidence>
<dbReference type="PROSITE" id="PS51144">
    <property type="entry name" value="ALPHA_CA_2"/>
    <property type="match status" value="1"/>
</dbReference>
<dbReference type="Gene3D" id="3.10.200.10">
    <property type="entry name" value="Alpha carbonic anhydrase"/>
    <property type="match status" value="1"/>
</dbReference>
<dbReference type="Pfam" id="PF00194">
    <property type="entry name" value="Carb_anhydrase"/>
    <property type="match status" value="1"/>
</dbReference>
<dbReference type="GO" id="GO:0008270">
    <property type="term" value="F:zinc ion binding"/>
    <property type="evidence" value="ECO:0007669"/>
    <property type="project" value="UniProtKB-UniRule"/>
</dbReference>
<evidence type="ECO:0000313" key="11">
    <source>
        <dbReference type="Proteomes" id="UP001487740"/>
    </source>
</evidence>
<accession>A0AAW0STL8</accession>
<evidence type="ECO:0000259" key="9">
    <source>
        <dbReference type="PROSITE" id="PS51144"/>
    </source>
</evidence>
<dbReference type="PROSITE" id="PS00162">
    <property type="entry name" value="ALPHA_CA_1"/>
    <property type="match status" value="1"/>
</dbReference>
<gene>
    <name evidence="10" type="ORF">O3P69_009401</name>
</gene>
<evidence type="ECO:0000256" key="6">
    <source>
        <dbReference type="ARBA" id="ARBA00023239"/>
    </source>
</evidence>
<dbReference type="CDD" id="cd00326">
    <property type="entry name" value="alpha_CA"/>
    <property type="match status" value="1"/>
</dbReference>
<dbReference type="InterPro" id="IPR023561">
    <property type="entry name" value="Carbonic_anhydrase_a-class"/>
</dbReference>
<evidence type="ECO:0000256" key="4">
    <source>
        <dbReference type="ARBA" id="ARBA00022723"/>
    </source>
</evidence>
<keyword evidence="11" id="KW-1185">Reference proteome</keyword>
<evidence type="ECO:0000256" key="1">
    <source>
        <dbReference type="ARBA" id="ARBA00002904"/>
    </source>
</evidence>
<evidence type="ECO:0000313" key="10">
    <source>
        <dbReference type="EMBL" id="KAK8378673.1"/>
    </source>
</evidence>
<proteinExistence type="inferred from homology"/>
<dbReference type="InterPro" id="IPR036398">
    <property type="entry name" value="CA_dom_sf"/>
</dbReference>
<dbReference type="EC" id="4.2.1.1" evidence="3 8"/>
<keyword evidence="5 8" id="KW-0862">Zinc</keyword>
<feature type="domain" description="Alpha-carbonic anhydrase" evidence="9">
    <location>
        <begin position="7"/>
        <end position="268"/>
    </location>
</feature>
<sequence length="283" mass="31990">MRAVTGTDWNYEDQDEWGDYCNTGIRQSPLDFDEVSLTSYGDFQFWNYRLINTTLEIKDHHLEVKLVPLSQERPHILGGGLVGKYVLDSFHIHGGTESGEGSEHRLLGCSFTGEIHFVHYKDTYGSVEEAREHEDGVAVLAVWLTAATGDNDEAFSLLEDGGDDKESEKFHAASTAYWLLELIPKGPFVPHSPGRTSLRHILPSNDNNFYRYWGSLTTPPCSPTVVWTVFRDPVNVPARLINFLRSLNLGENFRDIQGQDERIVYFSGHPGRHVDECDDGDDK</sequence>
<dbReference type="PANTHER" id="PTHR18952:SF265">
    <property type="entry name" value="CARBONIC ANHYDRASE"/>
    <property type="match status" value="1"/>
</dbReference>
<keyword evidence="4 8" id="KW-0479">Metal-binding</keyword>
<dbReference type="InterPro" id="IPR001148">
    <property type="entry name" value="CA_dom"/>
</dbReference>
<reference evidence="10 11" key="1">
    <citation type="submission" date="2023-03" db="EMBL/GenBank/DDBJ databases">
        <title>High-quality genome of Scylla paramamosain provides insights in environmental adaptation.</title>
        <authorList>
            <person name="Zhang L."/>
        </authorList>
    </citation>
    <scope>NUCLEOTIDE SEQUENCE [LARGE SCALE GENOMIC DNA]</scope>
    <source>
        <strain evidence="10">LZ_2023a</strain>
        <tissue evidence="10">Muscle</tissue>
    </source>
</reference>
<comment type="cofactor">
    <cofactor evidence="8">
        <name>Zn(2+)</name>
        <dbReference type="ChEBI" id="CHEBI:29105"/>
    </cofactor>
</comment>
<protein>
    <recommendedName>
        <fullName evidence="3 8">Carbonic anhydrase</fullName>
        <ecNumber evidence="3 8">4.2.1.1</ecNumber>
    </recommendedName>
</protein>
<comment type="caution">
    <text evidence="10">The sequence shown here is derived from an EMBL/GenBank/DDBJ whole genome shotgun (WGS) entry which is preliminary data.</text>
</comment>
<evidence type="ECO:0000256" key="7">
    <source>
        <dbReference type="ARBA" id="ARBA00048348"/>
    </source>
</evidence>
<dbReference type="SUPFAM" id="SSF51069">
    <property type="entry name" value="Carbonic anhydrase"/>
    <property type="match status" value="1"/>
</dbReference>
<organism evidence="10 11">
    <name type="scientific">Scylla paramamosain</name>
    <name type="common">Mud crab</name>
    <dbReference type="NCBI Taxonomy" id="85552"/>
    <lineage>
        <taxon>Eukaryota</taxon>
        <taxon>Metazoa</taxon>
        <taxon>Ecdysozoa</taxon>
        <taxon>Arthropoda</taxon>
        <taxon>Crustacea</taxon>
        <taxon>Multicrustacea</taxon>
        <taxon>Malacostraca</taxon>
        <taxon>Eumalacostraca</taxon>
        <taxon>Eucarida</taxon>
        <taxon>Decapoda</taxon>
        <taxon>Pleocyemata</taxon>
        <taxon>Brachyura</taxon>
        <taxon>Eubrachyura</taxon>
        <taxon>Portunoidea</taxon>
        <taxon>Portunidae</taxon>
        <taxon>Portuninae</taxon>
        <taxon>Scylla</taxon>
    </lineage>
</organism>
<comment type="function">
    <text evidence="1 8">Reversible hydration of carbon dioxide.</text>
</comment>
<evidence type="ECO:0000256" key="8">
    <source>
        <dbReference type="RuleBase" id="RU367011"/>
    </source>
</evidence>